<dbReference type="Proteomes" id="UP000180254">
    <property type="component" value="Unassembled WGS sequence"/>
</dbReference>
<dbReference type="Pfam" id="PF00589">
    <property type="entry name" value="Phage_integrase"/>
    <property type="match status" value="1"/>
</dbReference>
<dbReference type="PANTHER" id="PTHR30349:SF64">
    <property type="entry name" value="PROPHAGE INTEGRASE INTD-RELATED"/>
    <property type="match status" value="1"/>
</dbReference>
<dbReference type="GO" id="GO:0006310">
    <property type="term" value="P:DNA recombination"/>
    <property type="evidence" value="ECO:0007669"/>
    <property type="project" value="UniProtKB-KW"/>
</dbReference>
<dbReference type="InterPro" id="IPR004107">
    <property type="entry name" value="Integrase_SAM-like_N"/>
</dbReference>
<dbReference type="CDD" id="cd01189">
    <property type="entry name" value="INT_ICEBs1_C_like"/>
    <property type="match status" value="1"/>
</dbReference>
<evidence type="ECO:0000256" key="2">
    <source>
        <dbReference type="ARBA" id="ARBA00022908"/>
    </source>
</evidence>
<evidence type="ECO:0000313" key="6">
    <source>
        <dbReference type="EMBL" id="OHW63133.1"/>
    </source>
</evidence>
<dbReference type="InterPro" id="IPR002104">
    <property type="entry name" value="Integrase_catalytic"/>
</dbReference>
<organism evidence="6 7">
    <name type="scientific">Andreesenia angusta</name>
    <dbReference type="NCBI Taxonomy" id="39480"/>
    <lineage>
        <taxon>Bacteria</taxon>
        <taxon>Bacillati</taxon>
        <taxon>Bacillota</taxon>
        <taxon>Tissierellia</taxon>
        <taxon>Tissierellales</taxon>
        <taxon>Gottschalkiaceae</taxon>
        <taxon>Andreesenia</taxon>
    </lineage>
</organism>
<dbReference type="InterPro" id="IPR010998">
    <property type="entry name" value="Integrase_recombinase_N"/>
</dbReference>
<dbReference type="EMBL" id="MKIE01000002">
    <property type="protein sequence ID" value="OHW63133.1"/>
    <property type="molecule type" value="Genomic_DNA"/>
</dbReference>
<dbReference type="GO" id="GO:0003677">
    <property type="term" value="F:DNA binding"/>
    <property type="evidence" value="ECO:0007669"/>
    <property type="project" value="UniProtKB-KW"/>
</dbReference>
<dbReference type="STRING" id="39480.EUAN_09170"/>
<dbReference type="GO" id="GO:0015074">
    <property type="term" value="P:DNA integration"/>
    <property type="evidence" value="ECO:0007669"/>
    <property type="project" value="UniProtKB-KW"/>
</dbReference>
<evidence type="ECO:0000256" key="1">
    <source>
        <dbReference type="ARBA" id="ARBA00008857"/>
    </source>
</evidence>
<keyword evidence="2" id="KW-0229">DNA integration</keyword>
<dbReference type="RefSeq" id="WP_071062087.1">
    <property type="nucleotide sequence ID" value="NZ_MKIE01000002.1"/>
</dbReference>
<dbReference type="Gene3D" id="1.10.150.130">
    <property type="match status" value="1"/>
</dbReference>
<dbReference type="AlphaFoldDB" id="A0A1S1V944"/>
<comment type="caution">
    <text evidence="6">The sequence shown here is derived from an EMBL/GenBank/DDBJ whole genome shotgun (WGS) entry which is preliminary data.</text>
</comment>
<sequence length="373" mass="43198">MAKTKKRGNGEGSIYKRGNKWYGLVTVGRDAEGKLVRKPASGSTKTEVAEKLREISQQYKGIDLKQASSYTVAEWVYFWLENYAKPQLEETSFNSYRYNLENHIVENFGHYKLTEITGMDIQVKYNQMFSDKEKYSSTTLKYVHNKFKLCLKQAVSNRMIAHNPCEGVLLPKARTAKKVQSMTVEEQQKLVEYCETDEYLNLFIFLVGTGMRIGEALGLTWDNVDLEERNIHIVKTMIEIHGNPSFKNCPKTDSGLRTIPMSKRVHQIVLDRRKAHRDLNHLNLVFFSSTYNFRTTANLRRLFQKTCDNAGIKQYNLHALRHTFATRMIEKDCNIKVLSAILGHKDIRTTLQTYTDALDAYKKEKMTEIDIFS</sequence>
<evidence type="ECO:0000256" key="3">
    <source>
        <dbReference type="ARBA" id="ARBA00023125"/>
    </source>
</evidence>
<dbReference type="Gene3D" id="1.10.443.10">
    <property type="entry name" value="Intergrase catalytic core"/>
    <property type="match status" value="1"/>
</dbReference>
<dbReference type="Pfam" id="PF14659">
    <property type="entry name" value="Phage_int_SAM_3"/>
    <property type="match status" value="1"/>
</dbReference>
<dbReference type="SUPFAM" id="SSF56349">
    <property type="entry name" value="DNA breaking-rejoining enzymes"/>
    <property type="match status" value="1"/>
</dbReference>
<proteinExistence type="inferred from homology"/>
<evidence type="ECO:0000256" key="4">
    <source>
        <dbReference type="ARBA" id="ARBA00023172"/>
    </source>
</evidence>
<keyword evidence="3" id="KW-0238">DNA-binding</keyword>
<reference evidence="6 7" key="1">
    <citation type="submission" date="2016-09" db="EMBL/GenBank/DDBJ databases">
        <title>Genome sequence of Eubacterium angustum.</title>
        <authorList>
            <person name="Poehlein A."/>
            <person name="Daniel R."/>
        </authorList>
    </citation>
    <scope>NUCLEOTIDE SEQUENCE [LARGE SCALE GENOMIC DNA]</scope>
    <source>
        <strain evidence="6 7">DSM 1989</strain>
    </source>
</reference>
<evidence type="ECO:0000259" key="5">
    <source>
        <dbReference type="PROSITE" id="PS51898"/>
    </source>
</evidence>
<protein>
    <submittedName>
        <fullName evidence="6">Transposase</fullName>
    </submittedName>
</protein>
<keyword evidence="4" id="KW-0233">DNA recombination</keyword>
<dbReference type="PROSITE" id="PS51898">
    <property type="entry name" value="TYR_RECOMBINASE"/>
    <property type="match status" value="1"/>
</dbReference>
<dbReference type="InterPro" id="IPR013762">
    <property type="entry name" value="Integrase-like_cat_sf"/>
</dbReference>
<feature type="domain" description="Tyr recombinase" evidence="5">
    <location>
        <begin position="177"/>
        <end position="367"/>
    </location>
</feature>
<accession>A0A1S1V944</accession>
<dbReference type="OrthoDB" id="9803188at2"/>
<dbReference type="PANTHER" id="PTHR30349">
    <property type="entry name" value="PHAGE INTEGRASE-RELATED"/>
    <property type="match status" value="1"/>
</dbReference>
<evidence type="ECO:0000313" key="7">
    <source>
        <dbReference type="Proteomes" id="UP000180254"/>
    </source>
</evidence>
<name>A0A1S1V944_9FIRM</name>
<dbReference type="InterPro" id="IPR050090">
    <property type="entry name" value="Tyrosine_recombinase_XerCD"/>
</dbReference>
<keyword evidence="7" id="KW-1185">Reference proteome</keyword>
<comment type="similarity">
    <text evidence="1">Belongs to the 'phage' integrase family.</text>
</comment>
<gene>
    <name evidence="6" type="primary">int-Tn</name>
    <name evidence="6" type="ORF">EUAN_09170</name>
</gene>
<dbReference type="InterPro" id="IPR011010">
    <property type="entry name" value="DNA_brk_join_enz"/>
</dbReference>